<feature type="binding site" evidence="5">
    <location>
        <begin position="111"/>
        <end position="114"/>
    </location>
    <ligand>
        <name>(6S)-5,6,7,8-tetrahydrofolate</name>
        <dbReference type="ChEBI" id="CHEBI:57453"/>
    </ligand>
</feature>
<dbReference type="HAMAP" id="MF_00182">
    <property type="entry name" value="Formyl_trans"/>
    <property type="match status" value="1"/>
</dbReference>
<dbReference type="InterPro" id="IPR005793">
    <property type="entry name" value="Formyl_trans_C"/>
</dbReference>
<dbReference type="InterPro" id="IPR011034">
    <property type="entry name" value="Formyl_transferase-like_C_sf"/>
</dbReference>
<dbReference type="Gene3D" id="3.40.50.12230">
    <property type="match status" value="1"/>
</dbReference>
<evidence type="ECO:0000259" key="7">
    <source>
        <dbReference type="Pfam" id="PF02911"/>
    </source>
</evidence>
<dbReference type="InterPro" id="IPR002376">
    <property type="entry name" value="Formyl_transf_N"/>
</dbReference>
<proteinExistence type="inferred from homology"/>
<evidence type="ECO:0000313" key="9">
    <source>
        <dbReference type="Proteomes" id="UP000053937"/>
    </source>
</evidence>
<keyword evidence="3 5" id="KW-0808">Transferase</keyword>
<dbReference type="Pfam" id="PF02911">
    <property type="entry name" value="Formyl_trans_C"/>
    <property type="match status" value="1"/>
</dbReference>
<evidence type="ECO:0000256" key="5">
    <source>
        <dbReference type="HAMAP-Rule" id="MF_00182"/>
    </source>
</evidence>
<feature type="domain" description="Formyl transferase N-terminal" evidence="6">
    <location>
        <begin position="1"/>
        <end position="181"/>
    </location>
</feature>
<dbReference type="RefSeq" id="WP_059138629.1">
    <property type="nucleotide sequence ID" value="NZ_LMBR01000073.1"/>
</dbReference>
<dbReference type="OrthoDB" id="9802815at2"/>
<dbReference type="GO" id="GO:0004479">
    <property type="term" value="F:methionyl-tRNA formyltransferase activity"/>
    <property type="evidence" value="ECO:0007669"/>
    <property type="project" value="UniProtKB-UniRule"/>
</dbReference>
<dbReference type="PANTHER" id="PTHR11138">
    <property type="entry name" value="METHIONYL-TRNA FORMYLTRANSFERASE"/>
    <property type="match status" value="1"/>
</dbReference>
<dbReference type="EMBL" id="LMBR01000073">
    <property type="protein sequence ID" value="KUL31182.1"/>
    <property type="molecule type" value="Genomic_DNA"/>
</dbReference>
<dbReference type="InterPro" id="IPR036477">
    <property type="entry name" value="Formyl_transf_N_sf"/>
</dbReference>
<dbReference type="CDD" id="cd08646">
    <property type="entry name" value="FMT_core_Met-tRNA-FMT_N"/>
    <property type="match status" value="1"/>
</dbReference>
<comment type="function">
    <text evidence="5">Attaches a formyl group to the free amino group of methionyl-tRNA(fMet). The formyl group appears to play a dual role in the initiator identity of N-formylmethionyl-tRNA by promoting its recognition by IF2 and preventing the misappropriation of this tRNA by the elongation apparatus.</text>
</comment>
<sequence>MRIVFMGTPDFAVPSLQRIASENNEFEIVLVVTGRDKPRRKKNALPEPTPVKQYALELGLPVYETDDPSSAEFAAIVSASRPDVIVVAAFRILPPAVYSIARLGAFNLHASLLPAYRGAAPINWAIIGGDRVTGVTTFFLQEKVDTGSMILTESVTIAEDDNATMLAEKLSMKGAALVVETLRLINAGNVSVKKQNDRLASKAPKLTKENTRIRWDSRSAELCDFIRGLAMKPAAWTTMDGKNLKVYKAVPFESPISLPERGNEPGSVYIGDSGLLVRTADGWIALQQFQLEGKKIMEAQEFLRGFRYDDRERPLLLL</sequence>
<gene>
    <name evidence="5" type="primary">fmt</name>
    <name evidence="8" type="ORF">ASB62_03385</name>
</gene>
<dbReference type="Proteomes" id="UP000053937">
    <property type="component" value="Unassembled WGS sequence"/>
</dbReference>
<dbReference type="EC" id="2.1.2.9" evidence="2 5"/>
<accession>A0A117MR42</accession>
<feature type="domain" description="Formyl transferase C-terminal" evidence="7">
    <location>
        <begin position="205"/>
        <end position="307"/>
    </location>
</feature>
<comment type="similarity">
    <text evidence="1 5">Belongs to the Fmt family.</text>
</comment>
<evidence type="ECO:0000256" key="1">
    <source>
        <dbReference type="ARBA" id="ARBA00010699"/>
    </source>
</evidence>
<dbReference type="SUPFAM" id="SSF50486">
    <property type="entry name" value="FMT C-terminal domain-like"/>
    <property type="match status" value="1"/>
</dbReference>
<evidence type="ECO:0000259" key="6">
    <source>
        <dbReference type="Pfam" id="PF00551"/>
    </source>
</evidence>
<evidence type="ECO:0000256" key="4">
    <source>
        <dbReference type="ARBA" id="ARBA00022917"/>
    </source>
</evidence>
<dbReference type="InterPro" id="IPR041711">
    <property type="entry name" value="Met-tRNA-FMT_N"/>
</dbReference>
<dbReference type="PANTHER" id="PTHR11138:SF5">
    <property type="entry name" value="METHIONYL-TRNA FORMYLTRANSFERASE, MITOCHONDRIAL"/>
    <property type="match status" value="1"/>
</dbReference>
<evidence type="ECO:0000256" key="3">
    <source>
        <dbReference type="ARBA" id="ARBA00022679"/>
    </source>
</evidence>
<protein>
    <recommendedName>
        <fullName evidence="2 5">Methionyl-tRNA formyltransferase</fullName>
        <ecNumber evidence="2 5">2.1.2.9</ecNumber>
    </recommendedName>
</protein>
<dbReference type="NCBIfam" id="TIGR00460">
    <property type="entry name" value="fmt"/>
    <property type="match status" value="1"/>
</dbReference>
<organism evidence="8 9">
    <name type="scientific">Chlorobium limicola</name>
    <dbReference type="NCBI Taxonomy" id="1092"/>
    <lineage>
        <taxon>Bacteria</taxon>
        <taxon>Pseudomonadati</taxon>
        <taxon>Chlorobiota</taxon>
        <taxon>Chlorobiia</taxon>
        <taxon>Chlorobiales</taxon>
        <taxon>Chlorobiaceae</taxon>
        <taxon>Chlorobium/Pelodictyon group</taxon>
        <taxon>Chlorobium</taxon>
    </lineage>
</organism>
<name>A0A117MR42_CHLLI</name>
<keyword evidence="9" id="KW-1185">Reference proteome</keyword>
<evidence type="ECO:0000256" key="2">
    <source>
        <dbReference type="ARBA" id="ARBA00012261"/>
    </source>
</evidence>
<dbReference type="AlphaFoldDB" id="A0A117MR42"/>
<comment type="caution">
    <text evidence="8">The sequence shown here is derived from an EMBL/GenBank/DDBJ whole genome shotgun (WGS) entry which is preliminary data.</text>
</comment>
<dbReference type="CDD" id="cd08704">
    <property type="entry name" value="Met_tRNA_FMT_C"/>
    <property type="match status" value="1"/>
</dbReference>
<dbReference type="InterPro" id="IPR005794">
    <property type="entry name" value="Fmt"/>
</dbReference>
<dbReference type="Pfam" id="PF00551">
    <property type="entry name" value="Formyl_trans_N"/>
    <property type="match status" value="1"/>
</dbReference>
<reference evidence="8 9" key="1">
    <citation type="submission" date="2015-10" db="EMBL/GenBank/DDBJ databases">
        <title>Draft Genome Sequence of Chlorobium limicola strain Frasassi Growing under Artificial Lighting in the Frasassi Cave System.</title>
        <authorList>
            <person name="Mansor M."/>
            <person name="Macalady J."/>
        </authorList>
    </citation>
    <scope>NUCLEOTIDE SEQUENCE [LARGE SCALE GENOMIC DNA]</scope>
    <source>
        <strain evidence="8 9">Frasassi</strain>
    </source>
</reference>
<dbReference type="InterPro" id="IPR044135">
    <property type="entry name" value="Met-tRNA-FMT_C"/>
</dbReference>
<evidence type="ECO:0000313" key="8">
    <source>
        <dbReference type="EMBL" id="KUL31182.1"/>
    </source>
</evidence>
<dbReference type="SUPFAM" id="SSF53328">
    <property type="entry name" value="Formyltransferase"/>
    <property type="match status" value="1"/>
</dbReference>
<dbReference type="GO" id="GO:0005829">
    <property type="term" value="C:cytosol"/>
    <property type="evidence" value="ECO:0007669"/>
    <property type="project" value="TreeGrafter"/>
</dbReference>
<comment type="catalytic activity">
    <reaction evidence="5">
        <text>L-methionyl-tRNA(fMet) + (6R)-10-formyltetrahydrofolate = N-formyl-L-methionyl-tRNA(fMet) + (6S)-5,6,7,8-tetrahydrofolate + H(+)</text>
        <dbReference type="Rhea" id="RHEA:24380"/>
        <dbReference type="Rhea" id="RHEA-COMP:9952"/>
        <dbReference type="Rhea" id="RHEA-COMP:9953"/>
        <dbReference type="ChEBI" id="CHEBI:15378"/>
        <dbReference type="ChEBI" id="CHEBI:57453"/>
        <dbReference type="ChEBI" id="CHEBI:78530"/>
        <dbReference type="ChEBI" id="CHEBI:78844"/>
        <dbReference type="ChEBI" id="CHEBI:195366"/>
        <dbReference type="EC" id="2.1.2.9"/>
    </reaction>
</comment>
<keyword evidence="4 5" id="KW-0648">Protein biosynthesis</keyword>